<dbReference type="STRING" id="474950.SAMN05421771_0261"/>
<evidence type="ECO:0000256" key="1">
    <source>
        <dbReference type="ARBA" id="ARBA00009463"/>
    </source>
</evidence>
<feature type="domain" description="3-hydroxyacyl-CoA dehydrogenase NAD binding" evidence="5">
    <location>
        <begin position="5"/>
        <end position="183"/>
    </location>
</feature>
<dbReference type="SUPFAM" id="SSF51735">
    <property type="entry name" value="NAD(P)-binding Rossmann-fold domains"/>
    <property type="match status" value="1"/>
</dbReference>
<evidence type="ECO:0000256" key="3">
    <source>
        <dbReference type="PIRSR" id="PIRSR000105-1"/>
    </source>
</evidence>
<reference evidence="6 7" key="1">
    <citation type="submission" date="2016-10" db="EMBL/GenBank/DDBJ databases">
        <authorList>
            <person name="de Groot N.N."/>
        </authorList>
    </citation>
    <scope>NUCLEOTIDE SEQUENCE [LARGE SCALE GENOMIC DNA]</scope>
    <source>
        <strain evidence="6 7">DSM 21001</strain>
    </source>
</reference>
<sequence>MQEQTVGLIGLGFMGRGIAGCLIAHGLHVVSYTLARSEFEQAREAIAQAIEELIENAGYDPSLRDEWRGRYVEAASLQDVASCTFIIESITESAEAKHRLFADLEAIVSPETPIASNTSALPISLLQQGRLRPERFLGMHWAEPAHCTRFLELIRGEHTNDASLQAAERIALQLRKDPCIVQQDIPGFIVNRIAYAMYREACNLLHLGIADADTIDKAFRNSCGLWAGICGPLRWIDLTGGPALYGKTMTGVLPTLYNSPELPEPIASLMKAGATGIKSGQGFFSYTPEEAQAWEKIYRDQVWRMRAIAEEVFPISDHEPKTP</sequence>
<dbReference type="PANTHER" id="PTHR48075:SF5">
    <property type="entry name" value="3-HYDROXYBUTYRYL-COA DEHYDROGENASE"/>
    <property type="match status" value="1"/>
</dbReference>
<organism evidence="6 7">
    <name type="scientific">Granulicella pectinivorans</name>
    <dbReference type="NCBI Taxonomy" id="474950"/>
    <lineage>
        <taxon>Bacteria</taxon>
        <taxon>Pseudomonadati</taxon>
        <taxon>Acidobacteriota</taxon>
        <taxon>Terriglobia</taxon>
        <taxon>Terriglobales</taxon>
        <taxon>Acidobacteriaceae</taxon>
        <taxon>Granulicella</taxon>
    </lineage>
</organism>
<dbReference type="RefSeq" id="WP_089835872.1">
    <property type="nucleotide sequence ID" value="NZ_FOZL01000001.1"/>
</dbReference>
<dbReference type="InterPro" id="IPR022694">
    <property type="entry name" value="3-OHacyl-CoA_DH"/>
</dbReference>
<dbReference type="InterPro" id="IPR008927">
    <property type="entry name" value="6-PGluconate_DH-like_C_sf"/>
</dbReference>
<dbReference type="PIRSF" id="PIRSF000105">
    <property type="entry name" value="HCDH"/>
    <property type="match status" value="1"/>
</dbReference>
<evidence type="ECO:0000256" key="2">
    <source>
        <dbReference type="ARBA" id="ARBA00023002"/>
    </source>
</evidence>
<keyword evidence="2" id="KW-0560">Oxidoreductase</keyword>
<dbReference type="InterPro" id="IPR036291">
    <property type="entry name" value="NAD(P)-bd_dom_sf"/>
</dbReference>
<dbReference type="Pfam" id="PF02737">
    <property type="entry name" value="3HCDH_N"/>
    <property type="match status" value="1"/>
</dbReference>
<comment type="similarity">
    <text evidence="1">Belongs to the 3-hydroxyacyl-CoA dehydrogenase family.</text>
</comment>
<dbReference type="Gene3D" id="1.10.1040.10">
    <property type="entry name" value="N-(1-d-carboxylethyl)-l-norvaline Dehydrogenase, domain 2"/>
    <property type="match status" value="1"/>
</dbReference>
<dbReference type="PROSITE" id="PS00067">
    <property type="entry name" value="3HCDH"/>
    <property type="match status" value="1"/>
</dbReference>
<accession>A0A1I6L4W8</accession>
<name>A0A1I6L4W8_9BACT</name>
<dbReference type="AlphaFoldDB" id="A0A1I6L4W8"/>
<dbReference type="PANTHER" id="PTHR48075">
    <property type="entry name" value="3-HYDROXYACYL-COA DEHYDROGENASE FAMILY PROTEIN"/>
    <property type="match status" value="1"/>
</dbReference>
<evidence type="ECO:0000259" key="4">
    <source>
        <dbReference type="Pfam" id="PF00725"/>
    </source>
</evidence>
<dbReference type="SUPFAM" id="SSF48179">
    <property type="entry name" value="6-phosphogluconate dehydrogenase C-terminal domain-like"/>
    <property type="match status" value="1"/>
</dbReference>
<dbReference type="OrthoDB" id="9771883at2"/>
<dbReference type="GO" id="GO:0006631">
    <property type="term" value="P:fatty acid metabolic process"/>
    <property type="evidence" value="ECO:0007669"/>
    <property type="project" value="InterPro"/>
</dbReference>
<dbReference type="Proteomes" id="UP000199024">
    <property type="component" value="Unassembled WGS sequence"/>
</dbReference>
<feature type="domain" description="3-hydroxyacyl-CoA dehydrogenase C-terminal" evidence="4">
    <location>
        <begin position="187"/>
        <end position="286"/>
    </location>
</feature>
<dbReference type="GO" id="GO:0070403">
    <property type="term" value="F:NAD+ binding"/>
    <property type="evidence" value="ECO:0007669"/>
    <property type="project" value="InterPro"/>
</dbReference>
<protein>
    <submittedName>
        <fullName evidence="6">3-hydroxybutyryl-CoA dehydrogenase</fullName>
    </submittedName>
</protein>
<dbReference type="InterPro" id="IPR006180">
    <property type="entry name" value="3-OHacyl-CoA_DH_CS"/>
</dbReference>
<evidence type="ECO:0000313" key="6">
    <source>
        <dbReference type="EMBL" id="SFR98474.1"/>
    </source>
</evidence>
<dbReference type="Gene3D" id="3.40.50.720">
    <property type="entry name" value="NAD(P)-binding Rossmann-like Domain"/>
    <property type="match status" value="1"/>
</dbReference>
<proteinExistence type="inferred from homology"/>
<evidence type="ECO:0000313" key="7">
    <source>
        <dbReference type="Proteomes" id="UP000199024"/>
    </source>
</evidence>
<dbReference type="GO" id="GO:0016616">
    <property type="term" value="F:oxidoreductase activity, acting on the CH-OH group of donors, NAD or NADP as acceptor"/>
    <property type="evidence" value="ECO:0007669"/>
    <property type="project" value="InterPro"/>
</dbReference>
<dbReference type="EMBL" id="FOZL01000001">
    <property type="protein sequence ID" value="SFR98474.1"/>
    <property type="molecule type" value="Genomic_DNA"/>
</dbReference>
<dbReference type="InterPro" id="IPR006108">
    <property type="entry name" value="3HC_DH_C"/>
</dbReference>
<dbReference type="InterPro" id="IPR013328">
    <property type="entry name" value="6PGD_dom2"/>
</dbReference>
<dbReference type="InterPro" id="IPR006176">
    <property type="entry name" value="3-OHacyl-CoA_DH_NAD-bd"/>
</dbReference>
<gene>
    <name evidence="6" type="ORF">SAMN05421771_0261</name>
</gene>
<feature type="site" description="Important for catalytic activity" evidence="3">
    <location>
        <position position="140"/>
    </location>
</feature>
<dbReference type="Pfam" id="PF00725">
    <property type="entry name" value="3HCDH"/>
    <property type="match status" value="1"/>
</dbReference>
<keyword evidence="7" id="KW-1185">Reference proteome</keyword>
<evidence type="ECO:0000259" key="5">
    <source>
        <dbReference type="Pfam" id="PF02737"/>
    </source>
</evidence>